<evidence type="ECO:0000313" key="2">
    <source>
        <dbReference type="Proteomes" id="UP001527090"/>
    </source>
</evidence>
<protein>
    <submittedName>
        <fullName evidence="1">DNA helicase</fullName>
    </submittedName>
</protein>
<gene>
    <name evidence="1" type="ORF">M5X04_26800</name>
</gene>
<keyword evidence="1" id="KW-0347">Helicase</keyword>
<dbReference type="GO" id="GO:0004386">
    <property type="term" value="F:helicase activity"/>
    <property type="evidence" value="ECO:0007669"/>
    <property type="project" value="UniProtKB-KW"/>
</dbReference>
<dbReference type="Gene3D" id="3.40.50.300">
    <property type="entry name" value="P-loop containing nucleotide triphosphate hydrolases"/>
    <property type="match status" value="1"/>
</dbReference>
<organism evidence="1 2">
    <name type="scientific">Paenibacillus alvei</name>
    <name type="common">Bacillus alvei</name>
    <dbReference type="NCBI Taxonomy" id="44250"/>
    <lineage>
        <taxon>Bacteria</taxon>
        <taxon>Bacillati</taxon>
        <taxon>Bacillota</taxon>
        <taxon>Bacilli</taxon>
        <taxon>Bacillales</taxon>
        <taxon>Paenibacillaceae</taxon>
        <taxon>Paenibacillus</taxon>
    </lineage>
</organism>
<name>A0ABT4EGP1_PAEAL</name>
<keyword evidence="1" id="KW-0378">Hydrolase</keyword>
<evidence type="ECO:0000313" key="1">
    <source>
        <dbReference type="EMBL" id="MCY9532922.1"/>
    </source>
</evidence>
<proteinExistence type="predicted"/>
<keyword evidence="1" id="KW-0547">Nucleotide-binding</keyword>
<keyword evidence="1" id="KW-0067">ATP-binding</keyword>
<dbReference type="SUPFAM" id="SSF52540">
    <property type="entry name" value="P-loop containing nucleoside triphosphate hydrolases"/>
    <property type="match status" value="1"/>
</dbReference>
<keyword evidence="2" id="KW-1185">Reference proteome</keyword>
<dbReference type="InterPro" id="IPR027417">
    <property type="entry name" value="P-loop_NTPase"/>
</dbReference>
<accession>A0ABT4EGP1</accession>
<reference evidence="1 2" key="1">
    <citation type="submission" date="2022-05" db="EMBL/GenBank/DDBJ databases">
        <title>Genome Sequencing of Bee-Associated Microbes.</title>
        <authorList>
            <person name="Dunlap C."/>
        </authorList>
    </citation>
    <scope>NUCLEOTIDE SEQUENCE [LARGE SCALE GENOMIC DNA]</scope>
    <source>
        <strain evidence="1 2">NRRL NRS-750</strain>
    </source>
</reference>
<comment type="caution">
    <text evidence="1">The sequence shown here is derived from an EMBL/GenBank/DDBJ whole genome shotgun (WGS) entry which is preliminary data.</text>
</comment>
<dbReference type="RefSeq" id="WP_268632998.1">
    <property type="nucleotide sequence ID" value="NZ_JAMDLY010000024.1"/>
</dbReference>
<dbReference type="Proteomes" id="UP001527090">
    <property type="component" value="Unassembled WGS sequence"/>
</dbReference>
<sequence>MPNYGEQFLSKTIDNNDVQAFVRFSLEESDFPTEAERKAYRFIREYAEQNRGQAPSYATFQAENPDIVYIPDVTDSFEYMAKQMKSFSAKIQAKRLIEQEFPTIFAENDGLTAVELLKKRSEEIILRTHVRSSIGTNLKNAGDVFLSEYQKRKDGVSFRIWKSKFPSINREIGGYLSGNMYTWYGRSGRGKSVFTMEDGALESAMQGANVLIWAMEMSRFEWLARAYSSLSARQGIVEAEINGEMFAAGFENKAMLMGNLPEEFEDSLRGFLSQLNEMIPGNIILRAADDEDFENRSLRALEADIIALKPDVVLIDPFYYLDYERNTSNKTGGDAEATSMRLRRITGRYGIVTHAITQADEVKEREDDDGMRELNPPQRGEIKKTKQVLEDAVNVFGIDSVAKEGRGVIAIGKGRNGGEDTEVEVVYLPNYGIVREMSDEYQTQFSAII</sequence>
<dbReference type="EMBL" id="JAMDLY010000024">
    <property type="protein sequence ID" value="MCY9532922.1"/>
    <property type="molecule type" value="Genomic_DNA"/>
</dbReference>